<dbReference type="SUPFAM" id="SSF53686">
    <property type="entry name" value="Tryptophan synthase beta subunit-like PLP-dependent enzymes"/>
    <property type="match status" value="1"/>
</dbReference>
<dbReference type="Pfam" id="PF04250">
    <property type="entry name" value="DUF429"/>
    <property type="match status" value="1"/>
</dbReference>
<dbReference type="EMBL" id="FOAN01000003">
    <property type="protein sequence ID" value="SEL22239.1"/>
    <property type="molecule type" value="Genomic_DNA"/>
</dbReference>
<dbReference type="STRING" id="1036779.SAMN04515666_103122"/>
<gene>
    <name evidence="6" type="ORF">SAMN04515666_103122</name>
</gene>
<reference evidence="7" key="1">
    <citation type="submission" date="2016-10" db="EMBL/GenBank/DDBJ databases">
        <authorList>
            <person name="Varghese N."/>
            <person name="Submissions S."/>
        </authorList>
    </citation>
    <scope>NUCLEOTIDE SEQUENCE [LARGE SCALE GENOMIC DNA]</scope>
    <source>
        <strain evidence="7">LMG 26383,CCUG 61248,R- 45681</strain>
    </source>
</reference>
<dbReference type="InterPro" id="IPR007362">
    <property type="entry name" value="DUF429"/>
</dbReference>
<dbReference type="PANTHER" id="PTHR48078">
    <property type="entry name" value="THREONINE DEHYDRATASE, MITOCHONDRIAL-RELATED"/>
    <property type="match status" value="1"/>
</dbReference>
<dbReference type="GO" id="GO:0006565">
    <property type="term" value="P:L-serine catabolic process"/>
    <property type="evidence" value="ECO:0007669"/>
    <property type="project" value="TreeGrafter"/>
</dbReference>
<evidence type="ECO:0000256" key="3">
    <source>
        <dbReference type="ARBA" id="ARBA00022898"/>
    </source>
</evidence>
<dbReference type="RefSeq" id="WP_342029028.1">
    <property type="nucleotide sequence ID" value="NZ_FOAN01000003.1"/>
</dbReference>
<comment type="cofactor">
    <cofactor evidence="1">
        <name>pyridoxal 5'-phosphate</name>
        <dbReference type="ChEBI" id="CHEBI:597326"/>
    </cofactor>
</comment>
<dbReference type="GO" id="GO:0009097">
    <property type="term" value="P:isoleucine biosynthetic process"/>
    <property type="evidence" value="ECO:0007669"/>
    <property type="project" value="TreeGrafter"/>
</dbReference>
<dbReference type="AlphaFoldDB" id="A0A1H7NFZ3"/>
<dbReference type="GO" id="GO:0006567">
    <property type="term" value="P:L-threonine catabolic process"/>
    <property type="evidence" value="ECO:0007669"/>
    <property type="project" value="TreeGrafter"/>
</dbReference>
<evidence type="ECO:0000313" key="6">
    <source>
        <dbReference type="EMBL" id="SEL22239.1"/>
    </source>
</evidence>
<dbReference type="GO" id="GO:0004794">
    <property type="term" value="F:threonine deaminase activity"/>
    <property type="evidence" value="ECO:0007669"/>
    <property type="project" value="TreeGrafter"/>
</dbReference>
<keyword evidence="7" id="KW-1185">Reference proteome</keyword>
<dbReference type="InterPro" id="IPR050147">
    <property type="entry name" value="Ser/Thr_Dehydratase"/>
</dbReference>
<evidence type="ECO:0000313" key="7">
    <source>
        <dbReference type="Proteomes" id="UP000199664"/>
    </source>
</evidence>
<evidence type="ECO:0000259" key="5">
    <source>
        <dbReference type="Pfam" id="PF00291"/>
    </source>
</evidence>
<dbReference type="FunFam" id="3.40.50.1100:FF:000005">
    <property type="entry name" value="Threonine dehydratase catabolic"/>
    <property type="match status" value="1"/>
</dbReference>
<keyword evidence="3" id="KW-0663">Pyridoxal phosphate</keyword>
<dbReference type="PANTHER" id="PTHR48078:SF6">
    <property type="entry name" value="L-THREONINE DEHYDRATASE CATABOLIC TDCB"/>
    <property type="match status" value="1"/>
</dbReference>
<proteinExistence type="inferred from homology"/>
<dbReference type="GO" id="GO:0003941">
    <property type="term" value="F:L-serine ammonia-lyase activity"/>
    <property type="evidence" value="ECO:0007669"/>
    <property type="project" value="TreeGrafter"/>
</dbReference>
<keyword evidence="4" id="KW-0456">Lyase</keyword>
<dbReference type="CDD" id="cd01562">
    <property type="entry name" value="Thr-dehyd"/>
    <property type="match status" value="1"/>
</dbReference>
<dbReference type="InterPro" id="IPR036052">
    <property type="entry name" value="TrpB-like_PALP_sf"/>
</dbReference>
<protein>
    <submittedName>
        <fullName evidence="6">Threonine dehydratase</fullName>
    </submittedName>
</protein>
<dbReference type="InterPro" id="IPR001926">
    <property type="entry name" value="TrpB-like_PALP"/>
</dbReference>
<evidence type="ECO:0000256" key="1">
    <source>
        <dbReference type="ARBA" id="ARBA00001933"/>
    </source>
</evidence>
<organism evidence="6 7">
    <name type="scientific">Bosea lupini</name>
    <dbReference type="NCBI Taxonomy" id="1036779"/>
    <lineage>
        <taxon>Bacteria</taxon>
        <taxon>Pseudomonadati</taxon>
        <taxon>Pseudomonadota</taxon>
        <taxon>Alphaproteobacteria</taxon>
        <taxon>Hyphomicrobiales</taxon>
        <taxon>Boseaceae</taxon>
        <taxon>Bosea</taxon>
    </lineage>
</organism>
<accession>A0A1H7NFZ3</accession>
<evidence type="ECO:0000256" key="2">
    <source>
        <dbReference type="ARBA" id="ARBA00010869"/>
    </source>
</evidence>
<dbReference type="Pfam" id="PF00291">
    <property type="entry name" value="PALP"/>
    <property type="match status" value="1"/>
</dbReference>
<dbReference type="Gene3D" id="3.40.50.1100">
    <property type="match status" value="2"/>
</dbReference>
<dbReference type="NCBIfam" id="NF006094">
    <property type="entry name" value="PRK08246.1"/>
    <property type="match status" value="1"/>
</dbReference>
<name>A0A1H7NFZ3_9HYPH</name>
<dbReference type="Proteomes" id="UP000199664">
    <property type="component" value="Unassembled WGS sequence"/>
</dbReference>
<sequence>MGWIAGVDGCKAGWIAAFADATGHLAPFFRVIPRWSDLLAGQTVPELIAVDMPIGLPDRISGSGRGPEQAVRALLGERQSSVFSIPSRSAVHATDYAEACQLALATSEPPRRVSKQGFHLFPRIREIDALLRAEPDWRERIFETHPELAFATMRGAPLVHPKKIKGVVNPAGMAERRALLLAAGLPEAIVHAKPPRGAAADDALDALAALVVARHIAAGRGRPFPDPPGRDSHALPIAIWTYVADRSLAQDPPMTDKPVPRSMIEAAADRIAGHARTTPVMRLGTGAFGSRADVSLKLECLQHAGSFKTRGAFNNLLSLDVPAAGVAAASGGNHGAAVAYAAGQRGVKATIFVPEISPAAKIEAIRRFGAEVRIGGAQYDDAQAACDKFVAETGALKIHPFSARETIAGQGTLGREWQGQEPDLDTVLVAVGGGGLISGIAAWFAGTSVKVVGVEPEGSRALHAALEAKAPVTVTVASVAADSLGARNVGQLVYDVCKDAVDHVVLVPDAAITEAQALLWRDFRLAVEPGGAAALGALIAGSYKPQPGERLGVLVCGANVDLAKLIEIIA</sequence>
<evidence type="ECO:0000256" key="4">
    <source>
        <dbReference type="ARBA" id="ARBA00023239"/>
    </source>
</evidence>
<comment type="similarity">
    <text evidence="2">Belongs to the serine/threonine dehydratase family.</text>
</comment>
<feature type="domain" description="Tryptophan synthase beta chain-like PALP" evidence="5">
    <location>
        <begin position="273"/>
        <end position="557"/>
    </location>
</feature>